<dbReference type="Gene3D" id="1.20.1270.60">
    <property type="entry name" value="Arfaptin homology (AH) domain/BAR domain"/>
    <property type="match status" value="1"/>
</dbReference>
<keyword evidence="4" id="KW-1185">Reference proteome</keyword>
<sequence>MDKATRAIRRSGVRLKSMNSGHTDLALVISGIRDMRIGLKSFQNAQIAVAQDMMVWSHTDENRAIQDVMEQINELHIFWADSQKDFLDQLKSFKHDYEMILEGERQVDTARGKLAQAEQREYKIKKELKKAVKKASVEELNSLETKLTDAERAKDLAQFDAVEKMQENEACKLIRLKEGLNKLSESYLEMAHKMAIIFEAQREVAQAIPDVHTTALHEMKYTGGGATKRAVQKAKDRLDRYHSLKYRLVAHGAVEEPPPPYTPGYYDPDTGMPYEHDLASNDVRLRTSRLTVAEPRAPPFEDDEVSRNQREYHRDQRDRERAARRYSSEEDELQRLGAHKL</sequence>
<dbReference type="AlphaFoldDB" id="A0A1V9X583"/>
<feature type="coiled-coil region" evidence="1">
    <location>
        <begin position="100"/>
        <end position="160"/>
    </location>
</feature>
<evidence type="ECO:0000256" key="1">
    <source>
        <dbReference type="SAM" id="Coils"/>
    </source>
</evidence>
<dbReference type="EMBL" id="MNPL01024355">
    <property type="protein sequence ID" value="OQR68558.1"/>
    <property type="molecule type" value="Genomic_DNA"/>
</dbReference>
<reference evidence="3 4" key="1">
    <citation type="journal article" date="2017" name="Gigascience">
        <title>Draft genome of the honey bee ectoparasitic mite, Tropilaelaps mercedesae, is shaped by the parasitic life history.</title>
        <authorList>
            <person name="Dong X."/>
            <person name="Armstrong S.D."/>
            <person name="Xia D."/>
            <person name="Makepeace B.L."/>
            <person name="Darby A.C."/>
            <person name="Kadowaki T."/>
        </authorList>
    </citation>
    <scope>NUCLEOTIDE SEQUENCE [LARGE SCALE GENOMIC DNA]</scope>
    <source>
        <strain evidence="3">Wuxi-XJTLU</strain>
    </source>
</reference>
<keyword evidence="1" id="KW-0175">Coiled coil</keyword>
<evidence type="ECO:0000313" key="3">
    <source>
        <dbReference type="EMBL" id="OQR68558.1"/>
    </source>
</evidence>
<proteinExistence type="predicted"/>
<accession>A0A1V9X583</accession>
<dbReference type="InParanoid" id="A0A1V9X583"/>
<dbReference type="OrthoDB" id="5803434at2759"/>
<comment type="caution">
    <text evidence="3">The sequence shown here is derived from an EMBL/GenBank/DDBJ whole genome shotgun (WGS) entry which is preliminary data.</text>
</comment>
<gene>
    <name evidence="3" type="ORF">BIW11_12836</name>
</gene>
<dbReference type="Proteomes" id="UP000192247">
    <property type="component" value="Unassembled WGS sequence"/>
</dbReference>
<feature type="compositionally biased region" description="Basic and acidic residues" evidence="2">
    <location>
        <begin position="305"/>
        <end position="328"/>
    </location>
</feature>
<name>A0A1V9X583_9ACAR</name>
<evidence type="ECO:0000313" key="4">
    <source>
        <dbReference type="Proteomes" id="UP000192247"/>
    </source>
</evidence>
<dbReference type="STRING" id="418985.A0A1V9X583"/>
<evidence type="ECO:0000256" key="2">
    <source>
        <dbReference type="SAM" id="MobiDB-lite"/>
    </source>
</evidence>
<protein>
    <submittedName>
        <fullName evidence="3">Uncharacterized protein</fullName>
    </submittedName>
</protein>
<organism evidence="3 4">
    <name type="scientific">Tropilaelaps mercedesae</name>
    <dbReference type="NCBI Taxonomy" id="418985"/>
    <lineage>
        <taxon>Eukaryota</taxon>
        <taxon>Metazoa</taxon>
        <taxon>Ecdysozoa</taxon>
        <taxon>Arthropoda</taxon>
        <taxon>Chelicerata</taxon>
        <taxon>Arachnida</taxon>
        <taxon>Acari</taxon>
        <taxon>Parasitiformes</taxon>
        <taxon>Mesostigmata</taxon>
        <taxon>Gamasina</taxon>
        <taxon>Dermanyssoidea</taxon>
        <taxon>Laelapidae</taxon>
        <taxon>Tropilaelaps</taxon>
    </lineage>
</organism>
<feature type="region of interest" description="Disordered" evidence="2">
    <location>
        <begin position="293"/>
        <end position="341"/>
    </location>
</feature>
<dbReference type="InterPro" id="IPR027267">
    <property type="entry name" value="AH/BAR_dom_sf"/>
</dbReference>